<dbReference type="GO" id="GO:0022857">
    <property type="term" value="F:transmembrane transporter activity"/>
    <property type="evidence" value="ECO:0007669"/>
    <property type="project" value="InterPro"/>
</dbReference>
<feature type="transmembrane region" description="Helical" evidence="6">
    <location>
        <begin position="325"/>
        <end position="344"/>
    </location>
</feature>
<comment type="subcellular location">
    <subcellularLocation>
        <location evidence="1">Cell membrane</location>
        <topology evidence="1">Multi-pass membrane protein</topology>
    </subcellularLocation>
</comment>
<feature type="transmembrane region" description="Helical" evidence="6">
    <location>
        <begin position="297"/>
        <end position="316"/>
    </location>
</feature>
<dbReference type="SUPFAM" id="SSF103473">
    <property type="entry name" value="MFS general substrate transporter"/>
    <property type="match status" value="1"/>
</dbReference>
<proteinExistence type="predicted"/>
<feature type="transmembrane region" description="Helical" evidence="6">
    <location>
        <begin position="95"/>
        <end position="112"/>
    </location>
</feature>
<dbReference type="EMBL" id="CP022657">
    <property type="protein sequence ID" value="ASS74120.1"/>
    <property type="molecule type" value="Genomic_DNA"/>
</dbReference>
<evidence type="ECO:0000256" key="6">
    <source>
        <dbReference type="SAM" id="Phobius"/>
    </source>
</evidence>
<dbReference type="GO" id="GO:0005886">
    <property type="term" value="C:plasma membrane"/>
    <property type="evidence" value="ECO:0007669"/>
    <property type="project" value="UniProtKB-SubCell"/>
</dbReference>
<dbReference type="PANTHER" id="PTHR23513:SF6">
    <property type="entry name" value="MAJOR FACILITATOR SUPERFAMILY ASSOCIATED DOMAIN-CONTAINING PROTEIN"/>
    <property type="match status" value="1"/>
</dbReference>
<evidence type="ECO:0000256" key="3">
    <source>
        <dbReference type="ARBA" id="ARBA00022692"/>
    </source>
</evidence>
<keyword evidence="4 6" id="KW-1133">Transmembrane helix</keyword>
<dbReference type="PANTHER" id="PTHR23513">
    <property type="entry name" value="INTEGRAL MEMBRANE EFFLUX PROTEIN-RELATED"/>
    <property type="match status" value="1"/>
</dbReference>
<dbReference type="InterPro" id="IPR036259">
    <property type="entry name" value="MFS_trans_sf"/>
</dbReference>
<evidence type="ECO:0008006" key="9">
    <source>
        <dbReference type="Google" id="ProtNLM"/>
    </source>
</evidence>
<feature type="transmembrane region" description="Helical" evidence="6">
    <location>
        <begin position="270"/>
        <end position="291"/>
    </location>
</feature>
<dbReference type="Gene3D" id="1.20.1250.20">
    <property type="entry name" value="MFS general substrate transporter like domains"/>
    <property type="match status" value="1"/>
</dbReference>
<dbReference type="Proteomes" id="UP000214688">
    <property type="component" value="Chromosome"/>
</dbReference>
<gene>
    <name evidence="7" type="ORF">CIG75_03355</name>
</gene>
<protein>
    <recommendedName>
        <fullName evidence="9">Major facilitator superfamily (MFS) profile domain-containing protein</fullName>
    </recommendedName>
</protein>
<evidence type="ECO:0000256" key="2">
    <source>
        <dbReference type="ARBA" id="ARBA00022475"/>
    </source>
</evidence>
<feature type="transmembrane region" description="Helical" evidence="6">
    <location>
        <begin position="412"/>
        <end position="434"/>
    </location>
</feature>
<dbReference type="CDD" id="cd06173">
    <property type="entry name" value="MFS_MefA_like"/>
    <property type="match status" value="1"/>
</dbReference>
<evidence type="ECO:0000256" key="5">
    <source>
        <dbReference type="ARBA" id="ARBA00023136"/>
    </source>
</evidence>
<keyword evidence="8" id="KW-1185">Reference proteome</keyword>
<feature type="transmembrane region" description="Helical" evidence="6">
    <location>
        <begin position="384"/>
        <end position="406"/>
    </location>
</feature>
<feature type="transmembrane region" description="Helical" evidence="6">
    <location>
        <begin position="119"/>
        <end position="137"/>
    </location>
</feature>
<evidence type="ECO:0000256" key="4">
    <source>
        <dbReference type="ARBA" id="ARBA00022989"/>
    </source>
</evidence>
<reference evidence="7 8" key="1">
    <citation type="journal article" date="2015" name="Int. J. Syst. Evol. Microbiol.">
        <title>Tumebacillus algifaecis sp. nov., isolated from decomposing algal scum.</title>
        <authorList>
            <person name="Wu Y.F."/>
            <person name="Zhang B."/>
            <person name="Xing P."/>
            <person name="Wu Q.L."/>
            <person name="Liu S.J."/>
        </authorList>
    </citation>
    <scope>NUCLEOTIDE SEQUENCE [LARGE SCALE GENOMIC DNA]</scope>
    <source>
        <strain evidence="7 8">THMBR28</strain>
    </source>
</reference>
<evidence type="ECO:0000313" key="8">
    <source>
        <dbReference type="Proteomes" id="UP000214688"/>
    </source>
</evidence>
<dbReference type="Pfam" id="PF07690">
    <property type="entry name" value="MFS_1"/>
    <property type="match status" value="1"/>
</dbReference>
<name>A0A223CXM3_9BACL</name>
<evidence type="ECO:0000313" key="7">
    <source>
        <dbReference type="EMBL" id="ASS74120.1"/>
    </source>
</evidence>
<dbReference type="AlphaFoldDB" id="A0A223CXM3"/>
<keyword evidence="5 6" id="KW-0472">Membrane</keyword>
<keyword evidence="2" id="KW-1003">Cell membrane</keyword>
<organism evidence="7 8">
    <name type="scientific">Tumebacillus algifaecis</name>
    <dbReference type="NCBI Taxonomy" id="1214604"/>
    <lineage>
        <taxon>Bacteria</taxon>
        <taxon>Bacillati</taxon>
        <taxon>Bacillota</taxon>
        <taxon>Bacilli</taxon>
        <taxon>Bacillales</taxon>
        <taxon>Alicyclobacillaceae</taxon>
        <taxon>Tumebacillus</taxon>
    </lineage>
</organism>
<sequence>MNHHLTKEKSNDCRSLNLLTIRSRNMNRIQKEMRRGGKSGMWAILQSNPKFVKFWLGLWCSELGDWIRKMALMYLVLDMSGGSAVAVSINLFCEFGPLVVLGLFVGVYADRWDHRKTMLGAIVLRVVLMALLILAVLIDSLMIVYAVSFFSAIGTVLFRAPSSAFTMRLVPKEQLKSAASLRQMATSSMFLIGPPAGTLLYFWLGTAGALAMAIAFLLLNYALFGAIKLAKLEKTGTALRGPSGVLSEMKDGLRQAWHNKMVRPLLYSNVLFGISSGLSNVLSIFILTEFLGQPKEAFSIFVAVQGGGMLLATFVVPKLKVSRQALLSGGMLVMGLGALGMVSYPHFLLPYSFVVLFAFGMVAFNISFATVLQTTVDISYQGRVSTTLMTVATGVMALTMPIAGWLHELFPVQPILLGAGCSILLGGLLLLVMYKRVPIDSQEKPLAL</sequence>
<feature type="transmembrane region" description="Helical" evidence="6">
    <location>
        <begin position="210"/>
        <end position="230"/>
    </location>
</feature>
<evidence type="ECO:0000256" key="1">
    <source>
        <dbReference type="ARBA" id="ARBA00004651"/>
    </source>
</evidence>
<dbReference type="InterPro" id="IPR011701">
    <property type="entry name" value="MFS"/>
</dbReference>
<feature type="transmembrane region" description="Helical" evidence="6">
    <location>
        <begin position="350"/>
        <end position="372"/>
    </location>
</feature>
<keyword evidence="3 6" id="KW-0812">Transmembrane</keyword>
<accession>A0A223CXM3</accession>
<dbReference type="KEGG" id="tab:CIG75_03355"/>